<accession>A0A1X0NSP1</accession>
<proteinExistence type="predicted"/>
<evidence type="ECO:0000256" key="1">
    <source>
        <dbReference type="SAM" id="MobiDB-lite"/>
    </source>
</evidence>
<name>A0A1X0NSP1_9TRYP</name>
<dbReference type="OrthoDB" id="251877at2759"/>
<reference evidence="2 3" key="1">
    <citation type="submission" date="2017-03" db="EMBL/GenBank/DDBJ databases">
        <title>An alternative strategy for trypanosome survival in the mammalian bloodstream revealed through genome and transcriptome analysis of the ubiquitous bovine parasite Trypanosoma (Megatrypanum) theileri.</title>
        <authorList>
            <person name="Kelly S."/>
            <person name="Ivens A."/>
            <person name="Mott A."/>
            <person name="O'Neill E."/>
            <person name="Emms D."/>
            <person name="Macleod O."/>
            <person name="Voorheis P."/>
            <person name="Matthews J."/>
            <person name="Matthews K."/>
            <person name="Carrington M."/>
        </authorList>
    </citation>
    <scope>NUCLEOTIDE SEQUENCE [LARGE SCALE GENOMIC DNA]</scope>
    <source>
        <strain evidence="2">Edinburgh</strain>
    </source>
</reference>
<gene>
    <name evidence="2" type="ORF">TM35_000201440</name>
</gene>
<keyword evidence="3" id="KW-1185">Reference proteome</keyword>
<dbReference type="Proteomes" id="UP000192257">
    <property type="component" value="Unassembled WGS sequence"/>
</dbReference>
<comment type="caution">
    <text evidence="2">The sequence shown here is derived from an EMBL/GenBank/DDBJ whole genome shotgun (WGS) entry which is preliminary data.</text>
</comment>
<protein>
    <submittedName>
        <fullName evidence="2">Uncharacterized protein</fullName>
    </submittedName>
</protein>
<dbReference type="GeneID" id="39986609"/>
<organism evidence="2 3">
    <name type="scientific">Trypanosoma theileri</name>
    <dbReference type="NCBI Taxonomy" id="67003"/>
    <lineage>
        <taxon>Eukaryota</taxon>
        <taxon>Discoba</taxon>
        <taxon>Euglenozoa</taxon>
        <taxon>Kinetoplastea</taxon>
        <taxon>Metakinetoplastina</taxon>
        <taxon>Trypanosomatida</taxon>
        <taxon>Trypanosomatidae</taxon>
        <taxon>Trypanosoma</taxon>
    </lineage>
</organism>
<dbReference type="VEuPathDB" id="TriTrypDB:TM35_000201440"/>
<dbReference type="RefSeq" id="XP_028881801.1">
    <property type="nucleotide sequence ID" value="XM_029026829.1"/>
</dbReference>
<feature type="region of interest" description="Disordered" evidence="1">
    <location>
        <begin position="165"/>
        <end position="188"/>
    </location>
</feature>
<evidence type="ECO:0000313" key="3">
    <source>
        <dbReference type="Proteomes" id="UP000192257"/>
    </source>
</evidence>
<dbReference type="EMBL" id="NBCO01000020">
    <property type="protein sequence ID" value="ORC87735.1"/>
    <property type="molecule type" value="Genomic_DNA"/>
</dbReference>
<evidence type="ECO:0000313" key="2">
    <source>
        <dbReference type="EMBL" id="ORC87735.1"/>
    </source>
</evidence>
<dbReference type="AlphaFoldDB" id="A0A1X0NSP1"/>
<sequence>MPLVLRLCLHTVGSDGTKTQVWLSFSVLQTTTPRDIIAHARRSVVERMGAALDVSISYQTELALCVRDAGDHFLFLGTAAMEAAAQTPMMKMSFVQAFLRQFNERRVTSPDPAEAVRDLFVFLEGALVPLEDLKRLNRRFSKTEAKDFTMYEMVEVTPELSRDPVTAESSSWRNRGLTGVGSKSKPSIASGSGNDFINRLNDYTAFAEFNSLPYLPLGNSTGSYKAGTNYLQVVYVDFDGCQYTTNVPLTETQSLSSLISAACNGIGPQVGCSFQPSNMRIVCNLSNATTHTLESDAALNAALKDDRSRFYLAADTRLLESPLRVNPENSLSAPSLMLKETHDDESVLRNEPVSVLAPIVPVDSVTPAVTAPVPTSTAPTSIAATAAVASNKETAEIKNNLPWTLATTTVTLRQLASLRPTPSFSARDRQSILRKRKGFGSSSMSEEEDNARLRLAAAHFHLDEVCRQYLTASRESESDAVCNELRKRKAVLTEEWIECVSAERDCERLELLLAWLERDVADGHTRQENLIRTLYAAH</sequence>